<dbReference type="Proteomes" id="UP001549104">
    <property type="component" value="Unassembled WGS sequence"/>
</dbReference>
<organism evidence="4 5">
    <name type="scientific">Sporosarcina psychrophila</name>
    <name type="common">Bacillus psychrophilus</name>
    <dbReference type="NCBI Taxonomy" id="1476"/>
    <lineage>
        <taxon>Bacteria</taxon>
        <taxon>Bacillati</taxon>
        <taxon>Bacillota</taxon>
        <taxon>Bacilli</taxon>
        <taxon>Bacillales</taxon>
        <taxon>Caryophanaceae</taxon>
        <taxon>Sporosarcina</taxon>
    </lineage>
</organism>
<evidence type="ECO:0000313" key="5">
    <source>
        <dbReference type="Proteomes" id="UP001549104"/>
    </source>
</evidence>
<dbReference type="InterPro" id="IPR052404">
    <property type="entry name" value="SPP1-like_terminase"/>
</dbReference>
<sequence length="288" mass="33199">MPNWEEIQKEWETSEISFKDLAEKYGVKDSTIRSRKNREKWSRGNVKRDATKNATQRKNVATKKVVIEAVVESDDLTDKQRLFCIYYIKYFNATKAYQKAYECDYMTAQSIAYRLMGNDGVKSEIQRLKEQRLNEAYFDKYDVLQKYKDIAFADMTDFAEFGSEEVVARNEFGQVMTDDDGKEITYTHNFVNFKNAGEVDGTIITEVKKGKDGISVKLADKMKAMEMLAKFTDLLSDNDKKRLQEEKLKAEIVKVKAETNTDETGEGKTIIVTGEDEMRRVLDGKSSD</sequence>
<keyword evidence="2" id="KW-0231">Viral genome packaging</keyword>
<proteinExistence type="predicted"/>
<gene>
    <name evidence="4" type="ORF">ABIC55_003487</name>
</gene>
<dbReference type="InterPro" id="IPR038713">
    <property type="entry name" value="Terminase_Gp1_N_sf"/>
</dbReference>
<keyword evidence="5" id="KW-1185">Reference proteome</keyword>
<dbReference type="PANTHER" id="PTHR41328:SF3">
    <property type="entry name" value="PBSX PHAGE TERMINASE SMALL SUBUNIT"/>
    <property type="match status" value="1"/>
</dbReference>
<dbReference type="EMBL" id="JBEPME010000005">
    <property type="protein sequence ID" value="MET3658370.1"/>
    <property type="molecule type" value="Genomic_DNA"/>
</dbReference>
<protein>
    <submittedName>
        <fullName evidence="4">Phage terminase small subunit</fullName>
    </submittedName>
</protein>
<evidence type="ECO:0000256" key="1">
    <source>
        <dbReference type="ARBA" id="ARBA00022612"/>
    </source>
</evidence>
<name>A0ABV2KBC8_SPOPS</name>
<accession>A0ABV2KBC8</accession>
<feature type="region of interest" description="Disordered" evidence="3">
    <location>
        <begin position="32"/>
        <end position="55"/>
    </location>
</feature>
<comment type="caution">
    <text evidence="4">The sequence shown here is derived from an EMBL/GenBank/DDBJ whole genome shotgun (WGS) entry which is preliminary data.</text>
</comment>
<dbReference type="PANTHER" id="PTHR41328">
    <property type="entry name" value="TERMINASE SMALL SUBUNIT-RELATED"/>
    <property type="match status" value="1"/>
</dbReference>
<evidence type="ECO:0000313" key="4">
    <source>
        <dbReference type="EMBL" id="MET3658370.1"/>
    </source>
</evidence>
<dbReference type="RefSeq" id="WP_354314002.1">
    <property type="nucleotide sequence ID" value="NZ_JBEPME010000005.1"/>
</dbReference>
<feature type="compositionally biased region" description="Basic and acidic residues" evidence="3">
    <location>
        <begin position="39"/>
        <end position="51"/>
    </location>
</feature>
<dbReference type="Pfam" id="PF03592">
    <property type="entry name" value="Terminase_2"/>
    <property type="match status" value="1"/>
</dbReference>
<evidence type="ECO:0000256" key="2">
    <source>
        <dbReference type="ARBA" id="ARBA00023219"/>
    </source>
</evidence>
<keyword evidence="1" id="KW-1188">Viral release from host cell</keyword>
<dbReference type="Gene3D" id="1.10.10.1400">
    <property type="entry name" value="Terminase, small subunit, N-terminal DNA-binding domain, HTH motif"/>
    <property type="match status" value="1"/>
</dbReference>
<dbReference type="InterPro" id="IPR005335">
    <property type="entry name" value="Terminase_ssu"/>
</dbReference>
<evidence type="ECO:0000256" key="3">
    <source>
        <dbReference type="SAM" id="MobiDB-lite"/>
    </source>
</evidence>
<reference evidence="4 5" key="1">
    <citation type="submission" date="2024-06" db="EMBL/GenBank/DDBJ databases">
        <title>Sorghum-associated microbial communities from plants grown in Nebraska, USA.</title>
        <authorList>
            <person name="Schachtman D."/>
        </authorList>
    </citation>
    <scope>NUCLEOTIDE SEQUENCE [LARGE SCALE GENOMIC DNA]</scope>
    <source>
        <strain evidence="4 5">1288</strain>
    </source>
</reference>